<evidence type="ECO:0000256" key="1">
    <source>
        <dbReference type="ARBA" id="ARBA00022448"/>
    </source>
</evidence>
<dbReference type="PROSITE" id="PS00211">
    <property type="entry name" value="ABC_TRANSPORTER_1"/>
    <property type="match status" value="1"/>
</dbReference>
<keyword evidence="3 6" id="KW-0067">ATP-binding</keyword>
<dbReference type="PANTHER" id="PTHR42794:SF1">
    <property type="entry name" value="HEMIN IMPORT ATP-BINDING PROTEIN HMUV"/>
    <property type="match status" value="1"/>
</dbReference>
<dbReference type="RefSeq" id="WP_239676409.1">
    <property type="nucleotide sequence ID" value="NZ_CP070499.1"/>
</dbReference>
<evidence type="ECO:0000256" key="4">
    <source>
        <dbReference type="ARBA" id="ARBA00022967"/>
    </source>
</evidence>
<dbReference type="InterPro" id="IPR027417">
    <property type="entry name" value="P-loop_NTPase"/>
</dbReference>
<keyword evidence="4" id="KW-1278">Translocase</keyword>
<protein>
    <submittedName>
        <fullName evidence="6">Heme ABC transporter ATP-binding protein</fullName>
    </submittedName>
</protein>
<dbReference type="PROSITE" id="PS50893">
    <property type="entry name" value="ABC_TRANSPORTER_2"/>
    <property type="match status" value="1"/>
</dbReference>
<evidence type="ECO:0000259" key="5">
    <source>
        <dbReference type="PROSITE" id="PS50893"/>
    </source>
</evidence>
<reference evidence="6" key="1">
    <citation type="submission" date="2021-02" db="EMBL/GenBank/DDBJ databases">
        <title>Natrosporangium hydrolyticum gen. nov., sp. nov, a haloalkaliphilic actinobacterium from a soda solonchak soil.</title>
        <authorList>
            <person name="Sorokin D.Y."/>
            <person name="Khijniak T.V."/>
            <person name="Zakharycheva A.P."/>
            <person name="Boueva O.V."/>
            <person name="Ariskina E.V."/>
            <person name="Hahnke R.L."/>
            <person name="Bunk B."/>
            <person name="Sproer C."/>
            <person name="Schumann P."/>
            <person name="Evtushenko L.I."/>
            <person name="Kublanov I.V."/>
        </authorList>
    </citation>
    <scope>NUCLEOTIDE SEQUENCE</scope>
    <source>
        <strain evidence="6">DSM 106523</strain>
    </source>
</reference>
<dbReference type="EMBL" id="CP070499">
    <property type="protein sequence ID" value="QSB14283.1"/>
    <property type="molecule type" value="Genomic_DNA"/>
</dbReference>
<name>A0A895YFU6_9ACTN</name>
<sequence>MIGAGRRSTPRWPEPGTVVLNVEQVSVALGGRPVLHDIDLAVRAGEVVALLGPNGAGKSTLVSVIAGETTAASGEVTLLDRPLRSWRPIEQAMRRAVLPQHHHLSFPFPVAAVVRMGRAPWAGTPAEAEDDDAVAAAMAAVDVTELAARPFPSLSGGERARVALARVLAQRTPVVLLDEPTAALDLRHQQAVLQTARRLAAGGVAVVVVLHDLALAGGYADRVVVLDAGRVAAAGPPPEVLTAPLLSAVWRHPVEVLRHPRTGTPLVLPLPDELSATDAT</sequence>
<evidence type="ECO:0000256" key="3">
    <source>
        <dbReference type="ARBA" id="ARBA00022840"/>
    </source>
</evidence>
<dbReference type="Pfam" id="PF00005">
    <property type="entry name" value="ABC_tran"/>
    <property type="match status" value="1"/>
</dbReference>
<gene>
    <name evidence="6" type="ORF">JQS43_22690</name>
</gene>
<keyword evidence="7" id="KW-1185">Reference proteome</keyword>
<dbReference type="KEGG" id="nhy:JQS43_22690"/>
<keyword evidence="1" id="KW-0813">Transport</keyword>
<dbReference type="AlphaFoldDB" id="A0A895YFU6"/>
<evidence type="ECO:0000313" key="6">
    <source>
        <dbReference type="EMBL" id="QSB14283.1"/>
    </source>
</evidence>
<dbReference type="FunFam" id="3.40.50.300:FF:000134">
    <property type="entry name" value="Iron-enterobactin ABC transporter ATP-binding protein"/>
    <property type="match status" value="1"/>
</dbReference>
<proteinExistence type="predicted"/>
<dbReference type="NCBIfam" id="NF010068">
    <property type="entry name" value="PRK13548.1"/>
    <property type="match status" value="1"/>
</dbReference>
<dbReference type="CDD" id="cd03214">
    <property type="entry name" value="ABC_Iron-Siderophores_B12_Hemin"/>
    <property type="match status" value="1"/>
</dbReference>
<organism evidence="6 7">
    <name type="scientific">Natronosporangium hydrolyticum</name>
    <dbReference type="NCBI Taxonomy" id="2811111"/>
    <lineage>
        <taxon>Bacteria</taxon>
        <taxon>Bacillati</taxon>
        <taxon>Actinomycetota</taxon>
        <taxon>Actinomycetes</taxon>
        <taxon>Micromonosporales</taxon>
        <taxon>Micromonosporaceae</taxon>
        <taxon>Natronosporangium</taxon>
    </lineage>
</organism>
<dbReference type="GO" id="GO:0005524">
    <property type="term" value="F:ATP binding"/>
    <property type="evidence" value="ECO:0007669"/>
    <property type="project" value="UniProtKB-KW"/>
</dbReference>
<evidence type="ECO:0000256" key="2">
    <source>
        <dbReference type="ARBA" id="ARBA00022741"/>
    </source>
</evidence>
<dbReference type="Proteomes" id="UP000662857">
    <property type="component" value="Chromosome"/>
</dbReference>
<dbReference type="Gene3D" id="3.40.50.300">
    <property type="entry name" value="P-loop containing nucleotide triphosphate hydrolases"/>
    <property type="match status" value="1"/>
</dbReference>
<keyword evidence="2" id="KW-0547">Nucleotide-binding</keyword>
<dbReference type="SMART" id="SM00382">
    <property type="entry name" value="AAA"/>
    <property type="match status" value="1"/>
</dbReference>
<dbReference type="GO" id="GO:0016887">
    <property type="term" value="F:ATP hydrolysis activity"/>
    <property type="evidence" value="ECO:0007669"/>
    <property type="project" value="InterPro"/>
</dbReference>
<dbReference type="InterPro" id="IPR017871">
    <property type="entry name" value="ABC_transporter-like_CS"/>
</dbReference>
<dbReference type="InterPro" id="IPR003439">
    <property type="entry name" value="ABC_transporter-like_ATP-bd"/>
</dbReference>
<feature type="domain" description="ABC transporter" evidence="5">
    <location>
        <begin position="20"/>
        <end position="253"/>
    </location>
</feature>
<accession>A0A895YFU6</accession>
<dbReference type="PANTHER" id="PTHR42794">
    <property type="entry name" value="HEMIN IMPORT ATP-BINDING PROTEIN HMUV"/>
    <property type="match status" value="1"/>
</dbReference>
<dbReference type="InterPro" id="IPR003593">
    <property type="entry name" value="AAA+_ATPase"/>
</dbReference>
<dbReference type="SUPFAM" id="SSF52540">
    <property type="entry name" value="P-loop containing nucleoside triphosphate hydrolases"/>
    <property type="match status" value="1"/>
</dbReference>
<evidence type="ECO:0000313" key="7">
    <source>
        <dbReference type="Proteomes" id="UP000662857"/>
    </source>
</evidence>